<proteinExistence type="predicted"/>
<dbReference type="PROSITE" id="PS51318">
    <property type="entry name" value="TAT"/>
    <property type="match status" value="1"/>
</dbReference>
<dbReference type="RefSeq" id="WP_089808966.1">
    <property type="nucleotide sequence ID" value="NZ_FOYT01000002.1"/>
</dbReference>
<name>A0A1I6I7J8_9EURY</name>
<reference evidence="2" key="1">
    <citation type="submission" date="2016-10" db="EMBL/GenBank/DDBJ databases">
        <authorList>
            <person name="Varghese N."/>
            <person name="Submissions S."/>
        </authorList>
    </citation>
    <scope>NUCLEOTIDE SEQUENCE [LARGE SCALE GENOMIC DNA]</scope>
    <source>
        <strain evidence="2">CGMCC 1.7736</strain>
    </source>
</reference>
<organism evidence="1 2">
    <name type="scientific">Halogeometricum rufum</name>
    <dbReference type="NCBI Taxonomy" id="553469"/>
    <lineage>
        <taxon>Archaea</taxon>
        <taxon>Methanobacteriati</taxon>
        <taxon>Methanobacteriota</taxon>
        <taxon>Stenosarchaea group</taxon>
        <taxon>Halobacteria</taxon>
        <taxon>Halobacteriales</taxon>
        <taxon>Haloferacaceae</taxon>
        <taxon>Halogeometricum</taxon>
    </lineage>
</organism>
<gene>
    <name evidence="1" type="ORF">SAMN04487947_3012</name>
</gene>
<protein>
    <recommendedName>
        <fullName evidence="3">PGF-CTERM protein</fullName>
    </recommendedName>
</protein>
<evidence type="ECO:0000313" key="1">
    <source>
        <dbReference type="EMBL" id="SFR62727.1"/>
    </source>
</evidence>
<evidence type="ECO:0000313" key="2">
    <source>
        <dbReference type="Proteomes" id="UP000198531"/>
    </source>
</evidence>
<dbReference type="EMBL" id="FOYT01000002">
    <property type="protein sequence ID" value="SFR62727.1"/>
    <property type="molecule type" value="Genomic_DNA"/>
</dbReference>
<evidence type="ECO:0008006" key="3">
    <source>
        <dbReference type="Google" id="ProtNLM"/>
    </source>
</evidence>
<dbReference type="Proteomes" id="UP000198531">
    <property type="component" value="Unassembled WGS sequence"/>
</dbReference>
<dbReference type="OrthoDB" id="308075at2157"/>
<dbReference type="InterPro" id="IPR006311">
    <property type="entry name" value="TAT_signal"/>
</dbReference>
<keyword evidence="2" id="KW-1185">Reference proteome</keyword>
<accession>A0A1I6I7J8</accession>
<sequence>MTVEPSSDADGEETLNRRRFLAGAASLGAAAATPAFVGTAAGQSESQQNKTTPVAVQNTAPTFENDDYVGLFVQVSGYDREASQQGVGSCEFAGSQEDLTGYDVEMIDTASEANRSEPATMFAVTEGTNVQVGKLFVVNEQSACSGGYVTLQLEEVGSSSIQTPGAAGGSETGSSIPGFGVLAGALGLGAAGAAAAARSDDD</sequence>
<dbReference type="AlphaFoldDB" id="A0A1I6I7J8"/>